<dbReference type="NCBIfam" id="TIGR02684">
    <property type="entry name" value="dnstrm_HI1420"/>
    <property type="match status" value="1"/>
</dbReference>
<name>A0A0A2V8L4_BEABA</name>
<dbReference type="EMBL" id="ANFO01001540">
    <property type="protein sequence ID" value="KGQ02450.1"/>
    <property type="molecule type" value="Genomic_DNA"/>
</dbReference>
<gene>
    <name evidence="1" type="ORF">BBAD15_g12338</name>
</gene>
<accession>A0A0A2V8L4</accession>
<dbReference type="InterPro" id="IPR014057">
    <property type="entry name" value="HI1420"/>
</dbReference>
<dbReference type="SUPFAM" id="SSF47413">
    <property type="entry name" value="lambda repressor-like DNA-binding domains"/>
    <property type="match status" value="1"/>
</dbReference>
<dbReference type="PANTHER" id="PTHR40275:SF1">
    <property type="entry name" value="SSL7038 PROTEIN"/>
    <property type="match status" value="1"/>
</dbReference>
<evidence type="ECO:0000313" key="1">
    <source>
        <dbReference type="EMBL" id="KGQ02450.1"/>
    </source>
</evidence>
<dbReference type="HOGENOM" id="CLU_1635080_0_0_1"/>
<dbReference type="Pfam" id="PF21716">
    <property type="entry name" value="dnstrm_HI1420"/>
    <property type="match status" value="1"/>
</dbReference>
<evidence type="ECO:0000313" key="2">
    <source>
        <dbReference type="Proteomes" id="UP000030106"/>
    </source>
</evidence>
<dbReference type="Proteomes" id="UP000030106">
    <property type="component" value="Unassembled WGS sequence"/>
</dbReference>
<reference evidence="1 2" key="1">
    <citation type="submission" date="2012-10" db="EMBL/GenBank/DDBJ databases">
        <title>Genome sequencing and analysis of entomopathogenic fungi Beauveria bassiana D1-5.</title>
        <authorList>
            <person name="Li Q."/>
            <person name="Wang L."/>
            <person name="Zhang Z."/>
            <person name="Wang Q."/>
            <person name="Ren J."/>
            <person name="Wang M."/>
            <person name="Xu W."/>
            <person name="Wang J."/>
            <person name="Lu Y."/>
            <person name="Du Q."/>
            <person name="Sun Z."/>
        </authorList>
    </citation>
    <scope>NUCLEOTIDE SEQUENCE [LARGE SCALE GENOMIC DNA]</scope>
    <source>
        <strain evidence="1 2">D1-5</strain>
    </source>
</reference>
<dbReference type="AlphaFoldDB" id="A0A0A2V8L4"/>
<evidence type="ECO:0008006" key="3">
    <source>
        <dbReference type="Google" id="ProtNLM"/>
    </source>
</evidence>
<comment type="caution">
    <text evidence="1">The sequence shown here is derived from an EMBL/GenBank/DDBJ whole genome shotgun (WGS) entry which is preliminary data.</text>
</comment>
<dbReference type="GO" id="GO:0003677">
    <property type="term" value="F:DNA binding"/>
    <property type="evidence" value="ECO:0007669"/>
    <property type="project" value="InterPro"/>
</dbReference>
<sequence length="162" mass="17465">MRLHVVGGAFCAFRSLVAVPFERQSPEVGDVLAAVRWRQEVPGARHCDREAAVGRTQREGIQMTQLRDFDPANYLADDETIAHYLADAAADPDPDAFLQALGDVARARGIGAIAKETGLARRNLYRVLAPGANPSYLTLRRVMNALGVSLTAVAKGKDTAHA</sequence>
<organism evidence="1 2">
    <name type="scientific">Beauveria bassiana D1-5</name>
    <dbReference type="NCBI Taxonomy" id="1245745"/>
    <lineage>
        <taxon>Eukaryota</taxon>
        <taxon>Fungi</taxon>
        <taxon>Dikarya</taxon>
        <taxon>Ascomycota</taxon>
        <taxon>Pezizomycotina</taxon>
        <taxon>Sordariomycetes</taxon>
        <taxon>Hypocreomycetidae</taxon>
        <taxon>Hypocreales</taxon>
        <taxon>Cordycipitaceae</taxon>
        <taxon>Beauveria</taxon>
    </lineage>
</organism>
<dbReference type="PANTHER" id="PTHR40275">
    <property type="entry name" value="SSL7038 PROTEIN"/>
    <property type="match status" value="1"/>
</dbReference>
<proteinExistence type="predicted"/>
<protein>
    <recommendedName>
        <fullName evidence="3">Addiction module antidote protein</fullName>
    </recommendedName>
</protein>
<dbReference type="InterPro" id="IPR010982">
    <property type="entry name" value="Lambda_DNA-bd_dom_sf"/>
</dbReference>